<keyword evidence="4 5" id="KW-0472">Membrane</keyword>
<evidence type="ECO:0000256" key="4">
    <source>
        <dbReference type="ARBA" id="ARBA00023136"/>
    </source>
</evidence>
<dbReference type="PANTHER" id="PTHR31652:SF0">
    <property type="entry name" value="LIMR FAMILY PROTEIN DDB_G0283707-RELATED"/>
    <property type="match status" value="1"/>
</dbReference>
<gene>
    <name evidence="6" type="ORF">FOZ60_005963</name>
</gene>
<feature type="transmembrane region" description="Helical" evidence="5">
    <location>
        <begin position="175"/>
        <end position="206"/>
    </location>
</feature>
<dbReference type="OrthoDB" id="73273at2759"/>
<reference evidence="6 7" key="1">
    <citation type="submission" date="2020-04" db="EMBL/GenBank/DDBJ databases">
        <title>Perkinsus olseni comparative genomics.</title>
        <authorList>
            <person name="Bogema D.R."/>
        </authorList>
    </citation>
    <scope>NUCLEOTIDE SEQUENCE [LARGE SCALE GENOMIC DNA]</scope>
    <source>
        <strain evidence="6">00978-12</strain>
    </source>
</reference>
<feature type="transmembrane region" description="Helical" evidence="5">
    <location>
        <begin position="6"/>
        <end position="27"/>
    </location>
</feature>
<sequence length="410" mass="45982">MDVFLLLLLPIFTLISACASLQVLVHFQMPEDEGFKNSWICKIALILSLTLSGAITMLLPIDVKNTAENGGLNMEIVWPAAFILMVVFALVVNPLAMLLYETEGDVAMNPRRRLRAMLIQGTILTLGLVAIIGVTYLLLSKASVPCNSVDQKAEKPTPGICKDNLNGTFRTRTAFHIYIIAVVSFIGWFLFAIFGGCGIAAIPYMLMRASMRRPPSAIRDADYRNHRDVLARAASSLQVRSEKLKREETKLDTLREFTKKRKEASLKRDFNKFKADVHMLEDAFSHAHSAVNRSRGENSGLIRVGKLALGIISMILSMLWLLHVVLFMVARKKGTGQSVAWRMFATEAHYLDFYRFFFDNKVFLYMMIISSVIGFIMLTVNGRVKRTSLYLDKSAEKRIRELASLSIGAG</sequence>
<feature type="transmembrane region" description="Helical" evidence="5">
    <location>
        <begin position="307"/>
        <end position="330"/>
    </location>
</feature>
<dbReference type="PANTHER" id="PTHR31652">
    <property type="entry name" value="LIMR FAMILY PROTEIN DDB_G0283707-RELATED"/>
    <property type="match status" value="1"/>
</dbReference>
<evidence type="ECO:0000256" key="3">
    <source>
        <dbReference type="ARBA" id="ARBA00022989"/>
    </source>
</evidence>
<accession>A0A7J6NPX4</accession>
<dbReference type="AlphaFoldDB" id="A0A7J6NPX4"/>
<evidence type="ECO:0000256" key="2">
    <source>
        <dbReference type="ARBA" id="ARBA00022692"/>
    </source>
</evidence>
<feature type="transmembrane region" description="Helical" evidence="5">
    <location>
        <begin position="121"/>
        <end position="139"/>
    </location>
</feature>
<evidence type="ECO:0000256" key="5">
    <source>
        <dbReference type="SAM" id="Phobius"/>
    </source>
</evidence>
<name>A0A7J6NPX4_PEROL</name>
<feature type="transmembrane region" description="Helical" evidence="5">
    <location>
        <begin position="76"/>
        <end position="100"/>
    </location>
</feature>
<dbReference type="Pfam" id="PF04791">
    <property type="entry name" value="LMBR1"/>
    <property type="match status" value="1"/>
</dbReference>
<protein>
    <submittedName>
        <fullName evidence="6">Uncharacterized protein</fullName>
    </submittedName>
</protein>
<organism evidence="6 7">
    <name type="scientific">Perkinsus olseni</name>
    <name type="common">Perkinsus atlanticus</name>
    <dbReference type="NCBI Taxonomy" id="32597"/>
    <lineage>
        <taxon>Eukaryota</taxon>
        <taxon>Sar</taxon>
        <taxon>Alveolata</taxon>
        <taxon>Perkinsozoa</taxon>
        <taxon>Perkinsea</taxon>
        <taxon>Perkinsida</taxon>
        <taxon>Perkinsidae</taxon>
        <taxon>Perkinsus</taxon>
    </lineage>
</organism>
<evidence type="ECO:0000313" key="7">
    <source>
        <dbReference type="Proteomes" id="UP000541610"/>
    </source>
</evidence>
<dbReference type="InterPro" id="IPR006876">
    <property type="entry name" value="LMBR1-like_membr_prot"/>
</dbReference>
<dbReference type="Proteomes" id="UP000541610">
    <property type="component" value="Unassembled WGS sequence"/>
</dbReference>
<proteinExistence type="predicted"/>
<comment type="subcellular location">
    <subcellularLocation>
        <location evidence="1">Membrane</location>
        <topology evidence="1">Multi-pass membrane protein</topology>
    </subcellularLocation>
</comment>
<feature type="transmembrane region" description="Helical" evidence="5">
    <location>
        <begin position="362"/>
        <end position="380"/>
    </location>
</feature>
<keyword evidence="3 5" id="KW-1133">Transmembrane helix</keyword>
<evidence type="ECO:0000256" key="1">
    <source>
        <dbReference type="ARBA" id="ARBA00004141"/>
    </source>
</evidence>
<evidence type="ECO:0000313" key="6">
    <source>
        <dbReference type="EMBL" id="KAF4685855.1"/>
    </source>
</evidence>
<feature type="transmembrane region" description="Helical" evidence="5">
    <location>
        <begin position="39"/>
        <end position="61"/>
    </location>
</feature>
<dbReference type="GO" id="GO:0016020">
    <property type="term" value="C:membrane"/>
    <property type="evidence" value="ECO:0007669"/>
    <property type="project" value="UniProtKB-SubCell"/>
</dbReference>
<dbReference type="EMBL" id="JABANP010000245">
    <property type="protein sequence ID" value="KAF4685855.1"/>
    <property type="molecule type" value="Genomic_DNA"/>
</dbReference>
<keyword evidence="2 5" id="KW-0812">Transmembrane</keyword>
<comment type="caution">
    <text evidence="6">The sequence shown here is derived from an EMBL/GenBank/DDBJ whole genome shotgun (WGS) entry which is preliminary data.</text>
</comment>